<dbReference type="Proteomes" id="UP000000763">
    <property type="component" value="Chromosome 7"/>
</dbReference>
<reference evidence="4" key="3">
    <citation type="journal article" date="2008" name="Nucleic Acids Res.">
        <title>The rice annotation project database (RAP-DB): 2008 update.</title>
        <authorList>
            <consortium name="The rice annotation project (RAP)"/>
        </authorList>
    </citation>
    <scope>GENOME REANNOTATION</scope>
    <source>
        <strain evidence="4">cv. Nipponbare</strain>
    </source>
</reference>
<sequence>MPCAVARWGVVEAVRRRVSRRRCAVPGEGAVVLLGRGGQSLAVLSGDVSSHFQYRKITIH</sequence>
<dbReference type="AlphaFoldDB" id="Q84J73"/>
<organism evidence="1 4">
    <name type="scientific">Oryza sativa subsp. japonica</name>
    <name type="common">Rice</name>
    <dbReference type="NCBI Taxonomy" id="39947"/>
    <lineage>
        <taxon>Eukaryota</taxon>
        <taxon>Viridiplantae</taxon>
        <taxon>Streptophyta</taxon>
        <taxon>Embryophyta</taxon>
        <taxon>Tracheophyta</taxon>
        <taxon>Spermatophyta</taxon>
        <taxon>Magnoliopsida</taxon>
        <taxon>Liliopsida</taxon>
        <taxon>Poales</taxon>
        <taxon>Poaceae</taxon>
        <taxon>BOP clade</taxon>
        <taxon>Oryzoideae</taxon>
        <taxon>Oryzeae</taxon>
        <taxon>Oryzinae</taxon>
        <taxon>Oryza</taxon>
        <taxon>Oryza sativa</taxon>
    </lineage>
</organism>
<protein>
    <submittedName>
        <fullName evidence="1">Uncharacterized protein</fullName>
    </submittedName>
</protein>
<evidence type="ECO:0000313" key="3">
    <source>
        <dbReference type="EMBL" id="BAC57674.1"/>
    </source>
</evidence>
<dbReference type="EMBL" id="AP003827">
    <property type="protein sequence ID" value="BAC57670.1"/>
    <property type="molecule type" value="Genomic_DNA"/>
</dbReference>
<dbReference type="EMBL" id="AP003827">
    <property type="protein sequence ID" value="BAC57674.1"/>
    <property type="molecule type" value="Genomic_DNA"/>
</dbReference>
<name>Q84J73_ORYSJ</name>
<reference evidence="1" key="1">
    <citation type="submission" date="2001-07" db="EMBL/GenBank/DDBJ databases">
        <title>Oryza sativa nipponbare(GA3) genomic DNA, chromosome 7, BAC clone:OJ1372_D12.</title>
        <authorList>
            <person name="Sasaki T."/>
            <person name="Matsumoto T."/>
            <person name="Yamamoto K."/>
        </authorList>
    </citation>
    <scope>NUCLEOTIDE SEQUENCE</scope>
</reference>
<evidence type="ECO:0000313" key="2">
    <source>
        <dbReference type="EMBL" id="BAC57670.1"/>
    </source>
</evidence>
<proteinExistence type="predicted"/>
<gene>
    <name evidence="1" type="primary">OJ1372_D12.127</name>
    <name evidence="2" type="synonym">OJ1372_D12.136</name>
    <name evidence="3" type="synonym">OJ1372_D12.145</name>
</gene>
<accession>Q84J73</accession>
<evidence type="ECO:0000313" key="4">
    <source>
        <dbReference type="Proteomes" id="UP000000763"/>
    </source>
</evidence>
<reference evidence="4" key="2">
    <citation type="journal article" date="2005" name="Nature">
        <title>The map-based sequence of the rice genome.</title>
        <authorList>
            <consortium name="International rice genome sequencing project (IRGSP)"/>
            <person name="Matsumoto T."/>
            <person name="Wu J."/>
            <person name="Kanamori H."/>
            <person name="Katayose Y."/>
            <person name="Fujisawa M."/>
            <person name="Namiki N."/>
            <person name="Mizuno H."/>
            <person name="Yamamoto K."/>
            <person name="Antonio B.A."/>
            <person name="Baba T."/>
            <person name="Sakata K."/>
            <person name="Nagamura Y."/>
            <person name="Aoki H."/>
            <person name="Arikawa K."/>
            <person name="Arita K."/>
            <person name="Bito T."/>
            <person name="Chiden Y."/>
            <person name="Fujitsuka N."/>
            <person name="Fukunaka R."/>
            <person name="Hamada M."/>
            <person name="Harada C."/>
            <person name="Hayashi A."/>
            <person name="Hijishita S."/>
            <person name="Honda M."/>
            <person name="Hosokawa S."/>
            <person name="Ichikawa Y."/>
            <person name="Idonuma A."/>
            <person name="Iijima M."/>
            <person name="Ikeda M."/>
            <person name="Ikeno M."/>
            <person name="Ito K."/>
            <person name="Ito S."/>
            <person name="Ito T."/>
            <person name="Ito Y."/>
            <person name="Ito Y."/>
            <person name="Iwabuchi A."/>
            <person name="Kamiya K."/>
            <person name="Karasawa W."/>
            <person name="Kurita K."/>
            <person name="Katagiri S."/>
            <person name="Kikuta A."/>
            <person name="Kobayashi H."/>
            <person name="Kobayashi N."/>
            <person name="Machita K."/>
            <person name="Maehara T."/>
            <person name="Masukawa M."/>
            <person name="Mizubayashi T."/>
            <person name="Mukai Y."/>
            <person name="Nagasaki H."/>
            <person name="Nagata Y."/>
            <person name="Naito S."/>
            <person name="Nakashima M."/>
            <person name="Nakama Y."/>
            <person name="Nakamichi Y."/>
            <person name="Nakamura M."/>
            <person name="Meguro A."/>
            <person name="Negishi M."/>
            <person name="Ohta I."/>
            <person name="Ohta T."/>
            <person name="Okamoto M."/>
            <person name="Ono N."/>
            <person name="Saji S."/>
            <person name="Sakaguchi M."/>
            <person name="Sakai K."/>
            <person name="Shibata M."/>
            <person name="Shimokawa T."/>
            <person name="Song J."/>
            <person name="Takazaki Y."/>
            <person name="Terasawa K."/>
            <person name="Tsugane M."/>
            <person name="Tsuji K."/>
            <person name="Ueda S."/>
            <person name="Waki K."/>
            <person name="Yamagata H."/>
            <person name="Yamamoto M."/>
            <person name="Yamamoto S."/>
            <person name="Yamane H."/>
            <person name="Yoshiki S."/>
            <person name="Yoshihara R."/>
            <person name="Yukawa K."/>
            <person name="Zhong H."/>
            <person name="Yano M."/>
            <person name="Yuan Q."/>
            <person name="Ouyang S."/>
            <person name="Liu J."/>
            <person name="Jones K.M."/>
            <person name="Gansberger K."/>
            <person name="Moffat K."/>
            <person name="Hill J."/>
            <person name="Bera J."/>
            <person name="Fadrosh D."/>
            <person name="Jin S."/>
            <person name="Johri S."/>
            <person name="Kim M."/>
            <person name="Overton L."/>
            <person name="Reardon M."/>
            <person name="Tsitrin T."/>
            <person name="Vuong H."/>
            <person name="Weaver B."/>
            <person name="Ciecko A."/>
            <person name="Tallon L."/>
            <person name="Jackson J."/>
            <person name="Pai G."/>
            <person name="Aken S.V."/>
            <person name="Utterback T."/>
            <person name="Reidmuller S."/>
            <person name="Feldblyum T."/>
            <person name="Hsiao J."/>
            <person name="Zismann V."/>
            <person name="Iobst S."/>
            <person name="de Vazeille A.R."/>
            <person name="Buell C.R."/>
            <person name="Ying K."/>
            <person name="Li Y."/>
            <person name="Lu T."/>
            <person name="Huang Y."/>
            <person name="Zhao Q."/>
            <person name="Feng Q."/>
            <person name="Zhang L."/>
            <person name="Zhu J."/>
            <person name="Weng Q."/>
            <person name="Mu J."/>
            <person name="Lu Y."/>
            <person name="Fan D."/>
            <person name="Liu Y."/>
            <person name="Guan J."/>
            <person name="Zhang Y."/>
            <person name="Yu S."/>
            <person name="Liu X."/>
            <person name="Zhang Y."/>
            <person name="Hong G."/>
            <person name="Han B."/>
            <person name="Choisne N."/>
            <person name="Demange N."/>
            <person name="Orjeda G."/>
            <person name="Samain S."/>
            <person name="Cattolico L."/>
            <person name="Pelletier E."/>
            <person name="Couloux A."/>
            <person name="Segurens B."/>
            <person name="Wincker P."/>
            <person name="D'Hont A."/>
            <person name="Scarpelli C."/>
            <person name="Weissenbach J."/>
            <person name="Salanoubat M."/>
            <person name="Quetier F."/>
            <person name="Yu Y."/>
            <person name="Kim H.R."/>
            <person name="Rambo T."/>
            <person name="Currie J."/>
            <person name="Collura K."/>
            <person name="Luo M."/>
            <person name="Yang T."/>
            <person name="Ammiraju J.S.S."/>
            <person name="Engler F."/>
            <person name="Soderlund C."/>
            <person name="Wing R.A."/>
            <person name="Palmer L.E."/>
            <person name="de la Bastide M."/>
            <person name="Spiegel L."/>
            <person name="Nascimento L."/>
            <person name="Zutavern T."/>
            <person name="O'Shaughnessy A."/>
            <person name="Dike S."/>
            <person name="Dedhia N."/>
            <person name="Preston R."/>
            <person name="Balija V."/>
            <person name="McCombie W.R."/>
            <person name="Chow T."/>
            <person name="Chen H."/>
            <person name="Chung M."/>
            <person name="Chen C."/>
            <person name="Shaw J."/>
            <person name="Wu H."/>
            <person name="Hsiao K."/>
            <person name="Chao Y."/>
            <person name="Chu M."/>
            <person name="Cheng C."/>
            <person name="Hour A."/>
            <person name="Lee P."/>
            <person name="Lin S."/>
            <person name="Lin Y."/>
            <person name="Liou J."/>
            <person name="Liu S."/>
            <person name="Hsing Y."/>
            <person name="Raghuvanshi S."/>
            <person name="Mohanty A."/>
            <person name="Bharti A.K."/>
            <person name="Gaur A."/>
            <person name="Gupta V."/>
            <person name="Kumar D."/>
            <person name="Ravi V."/>
            <person name="Vij S."/>
            <person name="Kapur A."/>
            <person name="Khurana P."/>
            <person name="Khurana P."/>
            <person name="Khurana J.P."/>
            <person name="Tyagi A.K."/>
            <person name="Gaikwad K."/>
            <person name="Singh A."/>
            <person name="Dalal V."/>
            <person name="Srivastava S."/>
            <person name="Dixit A."/>
            <person name="Pal A.K."/>
            <person name="Ghazi I.A."/>
            <person name="Yadav M."/>
            <person name="Pandit A."/>
            <person name="Bhargava A."/>
            <person name="Sureshbabu K."/>
            <person name="Batra K."/>
            <person name="Sharma T.R."/>
            <person name="Mohapatra T."/>
            <person name="Singh N.K."/>
            <person name="Messing J."/>
            <person name="Nelson A.B."/>
            <person name="Fuks G."/>
            <person name="Kavchok S."/>
            <person name="Keizer G."/>
            <person name="Linton E."/>
            <person name="Llaca V."/>
            <person name="Song R."/>
            <person name="Tanyolac B."/>
            <person name="Young S."/>
            <person name="Ho-Il K."/>
            <person name="Hahn J.H."/>
            <person name="Sangsakoo G."/>
            <person name="Vanavichit A."/>
            <person name="de Mattos Luiz.A.T."/>
            <person name="Zimmer P.D."/>
            <person name="Malone G."/>
            <person name="Dellagostin O."/>
            <person name="de Oliveira A.C."/>
            <person name="Bevan M."/>
            <person name="Bancroft I."/>
            <person name="Minx P."/>
            <person name="Cordum H."/>
            <person name="Wilson R."/>
            <person name="Cheng Z."/>
            <person name="Jin W."/>
            <person name="Jiang J."/>
            <person name="Leong S.A."/>
            <person name="Iwama H."/>
            <person name="Gojobori T."/>
            <person name="Itoh T."/>
            <person name="Niimura Y."/>
            <person name="Fujii Y."/>
            <person name="Habara T."/>
            <person name="Sakai H."/>
            <person name="Sato Y."/>
            <person name="Wilson G."/>
            <person name="Kumar K."/>
            <person name="McCouch S."/>
            <person name="Juretic N."/>
            <person name="Hoen D."/>
            <person name="Wright S."/>
            <person name="Bruskiewich R."/>
            <person name="Bureau T."/>
            <person name="Miyao A."/>
            <person name="Hirochika H."/>
            <person name="Nishikawa T."/>
            <person name="Kadowaki K."/>
            <person name="Sugiura M."/>
            <person name="Burr B."/>
            <person name="Sasaki T."/>
        </authorList>
    </citation>
    <scope>NUCLEOTIDE SEQUENCE [LARGE SCALE GENOMIC DNA]</scope>
    <source>
        <strain evidence="4">cv. Nipponbare</strain>
    </source>
</reference>
<evidence type="ECO:0000313" key="1">
    <source>
        <dbReference type="EMBL" id="BAC57666.1"/>
    </source>
</evidence>
<dbReference type="EMBL" id="AP003827">
    <property type="protein sequence ID" value="BAC57666.1"/>
    <property type="molecule type" value="Genomic_DNA"/>
</dbReference>